<dbReference type="EMBL" id="PYSW02000044">
    <property type="protein sequence ID" value="KAG2374564.1"/>
    <property type="molecule type" value="Genomic_DNA"/>
</dbReference>
<dbReference type="Pfam" id="PF26612">
    <property type="entry name" value="DUF8192"/>
    <property type="match status" value="1"/>
</dbReference>
<evidence type="ECO:0000313" key="3">
    <source>
        <dbReference type="EMBL" id="KAG2374564.1"/>
    </source>
</evidence>
<organism evidence="3 4">
    <name type="scientific">Naegleria lovaniensis</name>
    <name type="common">Amoeba</name>
    <dbReference type="NCBI Taxonomy" id="51637"/>
    <lineage>
        <taxon>Eukaryota</taxon>
        <taxon>Discoba</taxon>
        <taxon>Heterolobosea</taxon>
        <taxon>Tetramitia</taxon>
        <taxon>Eutetramitia</taxon>
        <taxon>Vahlkampfiidae</taxon>
        <taxon>Naegleria</taxon>
    </lineage>
</organism>
<sequence>MKRWRKPFQNLMKYSQRPLKADAPFDVKISYQHQCILVSDKNKKSIEIYDLQYRSFIRSLKFVKDVKPSYLCVEHQIFEHDSLLVACSNDFVYKYDLKQLLLLETNTYRQSMLNDGLENWKVECINPCGMDSDSTLKYECIEKQCIYICERTRGILVVNSLQGIVSQIISISLFSQSVKVIATDELLVCEYYPNLSWATSKFVILKKVNNNQDEEQWIVDRTVGKQGTGEEDIYFPISFDFDHVSRTIIVSDTFNNRIQLFNFLTGKHVGCFAQTVCKCLGICLNETTGEVLFVNNTWNTKQMLAHKLIGCAIMAVVCGWLWYGATTYFEKTNNHLPTMSTLKNTNSICKMLGIAFGRDCDLFINNLGSSQTGRSDHTLNANECQFLNSDYLKDERDAFEFTPQTKVAFFVGSSSYRLWSKQQFFENVKEYAGNENLEFSRPDTLYVLNEKEKQQSGGYDVFVVSWSKIKKQDDYKQHMIKQLVRDL</sequence>
<keyword evidence="1" id="KW-0812">Transmembrane</keyword>
<dbReference type="InterPro" id="IPR058505">
    <property type="entry name" value="DUF8192"/>
</dbReference>
<dbReference type="Proteomes" id="UP000816034">
    <property type="component" value="Unassembled WGS sequence"/>
</dbReference>
<keyword evidence="1" id="KW-0472">Membrane</keyword>
<name>A0AA88GH99_NAELO</name>
<proteinExistence type="predicted"/>
<comment type="caution">
    <text evidence="3">The sequence shown here is derived from an EMBL/GenBank/DDBJ whole genome shotgun (WGS) entry which is preliminary data.</text>
</comment>
<dbReference type="AlphaFoldDB" id="A0AA88GH99"/>
<dbReference type="Gene3D" id="2.120.10.30">
    <property type="entry name" value="TolB, C-terminal domain"/>
    <property type="match status" value="1"/>
</dbReference>
<keyword evidence="4" id="KW-1185">Reference proteome</keyword>
<dbReference type="GeneID" id="68103037"/>
<reference evidence="3 4" key="1">
    <citation type="journal article" date="2018" name="BMC Genomics">
        <title>The genome of Naegleria lovaniensis, the basis for a comparative approach to unravel pathogenicity factors of the human pathogenic amoeba N. fowleri.</title>
        <authorList>
            <person name="Liechti N."/>
            <person name="Schurch N."/>
            <person name="Bruggmann R."/>
            <person name="Wittwer M."/>
        </authorList>
    </citation>
    <scope>NUCLEOTIDE SEQUENCE [LARGE SCALE GENOMIC DNA]</scope>
    <source>
        <strain evidence="3 4">ATCC 30569</strain>
    </source>
</reference>
<evidence type="ECO:0000313" key="4">
    <source>
        <dbReference type="Proteomes" id="UP000816034"/>
    </source>
</evidence>
<dbReference type="SUPFAM" id="SSF101898">
    <property type="entry name" value="NHL repeat"/>
    <property type="match status" value="1"/>
</dbReference>
<evidence type="ECO:0000259" key="2">
    <source>
        <dbReference type="Pfam" id="PF26612"/>
    </source>
</evidence>
<gene>
    <name evidence="3" type="ORF">C9374_010583</name>
</gene>
<feature type="domain" description="DUF8192" evidence="2">
    <location>
        <begin position="376"/>
        <end position="482"/>
    </location>
</feature>
<keyword evidence="1" id="KW-1133">Transmembrane helix</keyword>
<evidence type="ECO:0000256" key="1">
    <source>
        <dbReference type="SAM" id="Phobius"/>
    </source>
</evidence>
<protein>
    <recommendedName>
        <fullName evidence="2">DUF8192 domain-containing protein</fullName>
    </recommendedName>
</protein>
<accession>A0AA88GH99</accession>
<dbReference type="InterPro" id="IPR011042">
    <property type="entry name" value="6-blade_b-propeller_TolB-like"/>
</dbReference>
<feature type="transmembrane region" description="Helical" evidence="1">
    <location>
        <begin position="304"/>
        <end position="323"/>
    </location>
</feature>
<dbReference type="RefSeq" id="XP_044543738.1">
    <property type="nucleotide sequence ID" value="XM_044686143.1"/>
</dbReference>